<comment type="caution">
    <text evidence="3">The sequence shown here is derived from an EMBL/GenBank/DDBJ whole genome shotgun (WGS) entry which is preliminary data.</text>
</comment>
<dbReference type="OrthoDB" id="674912at2759"/>
<evidence type="ECO:0000256" key="2">
    <source>
        <dbReference type="SAM" id="Phobius"/>
    </source>
</evidence>
<dbReference type="EMBL" id="LWDX02005829">
    <property type="protein sequence ID" value="OEL37365.1"/>
    <property type="molecule type" value="Genomic_DNA"/>
</dbReference>
<feature type="transmembrane region" description="Helical" evidence="2">
    <location>
        <begin position="179"/>
        <end position="197"/>
    </location>
</feature>
<dbReference type="Proteomes" id="UP000095767">
    <property type="component" value="Unassembled WGS sequence"/>
</dbReference>
<keyword evidence="2" id="KW-1133">Transmembrane helix</keyword>
<evidence type="ECO:0000256" key="1">
    <source>
        <dbReference type="SAM" id="MobiDB-lite"/>
    </source>
</evidence>
<dbReference type="AlphaFoldDB" id="A0A1E5WIY3"/>
<accession>A0A1E5WIY3</accession>
<evidence type="ECO:0000313" key="3">
    <source>
        <dbReference type="EMBL" id="OEL37365.1"/>
    </source>
</evidence>
<keyword evidence="2" id="KW-0472">Membrane</keyword>
<keyword evidence="2" id="KW-0812">Transmembrane</keyword>
<keyword evidence="4" id="KW-1185">Reference proteome</keyword>
<proteinExistence type="predicted"/>
<gene>
    <name evidence="3" type="ORF">BAE44_0001614</name>
</gene>
<feature type="region of interest" description="Disordered" evidence="1">
    <location>
        <begin position="24"/>
        <end position="161"/>
    </location>
</feature>
<feature type="compositionally biased region" description="Polar residues" evidence="1">
    <location>
        <begin position="108"/>
        <end position="117"/>
    </location>
</feature>
<dbReference type="PANTHER" id="PTHR36753:SF2">
    <property type="entry name" value="TRANSMEMBRANE PROTEIN"/>
    <property type="match status" value="1"/>
</dbReference>
<dbReference type="PANTHER" id="PTHR36753">
    <property type="entry name" value="TRANSMEMBRANE PROTEIN"/>
    <property type="match status" value="1"/>
</dbReference>
<sequence length="231" mass="24680">GGGGGVRRFASESGRVCLVADLQRGPWQRHVDGIPPGSSSSSRPCHVRGPKQPSSIPRVKRSPLAVLFPPRNRGPEAKPRPPKRRLHGRGPNSTGPTNPTGRAHPNRFPSSSDSATQPAPPFIAAAAGHERPDQNGRTREPSEPSQKQKRLAFSRAPPSPSSARGEMCCCPSKACCICTLIVLVLVAVGLVFGFGIYTRGFHKITSNIHLEDGHPYGSFRAHGLFAPPPAY</sequence>
<feature type="compositionally biased region" description="Basic and acidic residues" evidence="1">
    <location>
        <begin position="128"/>
        <end position="142"/>
    </location>
</feature>
<evidence type="ECO:0000313" key="4">
    <source>
        <dbReference type="Proteomes" id="UP000095767"/>
    </source>
</evidence>
<protein>
    <submittedName>
        <fullName evidence="3">Uncharacterized protein</fullName>
    </submittedName>
</protein>
<feature type="non-terminal residue" evidence="3">
    <location>
        <position position="1"/>
    </location>
</feature>
<name>A0A1E5WIY3_9POAL</name>
<reference evidence="3 4" key="1">
    <citation type="submission" date="2016-09" db="EMBL/GenBank/DDBJ databases">
        <title>The draft genome of Dichanthelium oligosanthes: A C3 panicoid grass species.</title>
        <authorList>
            <person name="Studer A.J."/>
            <person name="Schnable J.C."/>
            <person name="Brutnell T.P."/>
        </authorList>
    </citation>
    <scope>NUCLEOTIDE SEQUENCE [LARGE SCALE GENOMIC DNA]</scope>
    <source>
        <strain evidence="4">cv. Kellogg 1175</strain>
        <tissue evidence="3">Leaf</tissue>
    </source>
</reference>
<feature type="compositionally biased region" description="Polar residues" evidence="1">
    <location>
        <begin position="91"/>
        <end position="100"/>
    </location>
</feature>
<organism evidence="3 4">
    <name type="scientific">Dichanthelium oligosanthes</name>
    <dbReference type="NCBI Taxonomy" id="888268"/>
    <lineage>
        <taxon>Eukaryota</taxon>
        <taxon>Viridiplantae</taxon>
        <taxon>Streptophyta</taxon>
        <taxon>Embryophyta</taxon>
        <taxon>Tracheophyta</taxon>
        <taxon>Spermatophyta</taxon>
        <taxon>Magnoliopsida</taxon>
        <taxon>Liliopsida</taxon>
        <taxon>Poales</taxon>
        <taxon>Poaceae</taxon>
        <taxon>PACMAD clade</taxon>
        <taxon>Panicoideae</taxon>
        <taxon>Panicodae</taxon>
        <taxon>Paniceae</taxon>
        <taxon>Dichantheliinae</taxon>
        <taxon>Dichanthelium</taxon>
    </lineage>
</organism>